<organism evidence="2 3">
    <name type="scientific">Anaeramoeba flamelloides</name>
    <dbReference type="NCBI Taxonomy" id="1746091"/>
    <lineage>
        <taxon>Eukaryota</taxon>
        <taxon>Metamonada</taxon>
        <taxon>Anaeramoebidae</taxon>
        <taxon>Anaeramoeba</taxon>
    </lineage>
</organism>
<evidence type="ECO:0000313" key="3">
    <source>
        <dbReference type="Proteomes" id="UP001146793"/>
    </source>
</evidence>
<evidence type="ECO:0000256" key="1">
    <source>
        <dbReference type="SAM" id="MobiDB-lite"/>
    </source>
</evidence>
<sequence length="171" mass="20592">MNSLLKSRNKEEEKKKIVNNLIQTFDNFKRHHLFLYNSFRQDHVSNEELRDPRKSMFYRIIRALSRVIQYNSQIELSDFFCGTQAQKSLTNITSLSGRMPKQINIRLMTIDHYITILNKIFEKNDSRFSSNQESSKKKKMEKEKEKGKEKKKEKGKEKEKEKEKNEKKRQL</sequence>
<comment type="caution">
    <text evidence="2">The sequence shown here is derived from an EMBL/GenBank/DDBJ whole genome shotgun (WGS) entry which is preliminary data.</text>
</comment>
<name>A0AAV7YIU6_9EUKA</name>
<feature type="compositionally biased region" description="Basic and acidic residues" evidence="1">
    <location>
        <begin position="140"/>
        <end position="171"/>
    </location>
</feature>
<proteinExistence type="predicted"/>
<accession>A0AAV7YIU6</accession>
<reference evidence="2" key="1">
    <citation type="submission" date="2022-08" db="EMBL/GenBank/DDBJ databases">
        <title>Novel sulphate-reducing endosymbionts in the free-living metamonad Anaeramoeba.</title>
        <authorList>
            <person name="Jerlstrom-Hultqvist J."/>
            <person name="Cepicka I."/>
            <person name="Gallot-Lavallee L."/>
            <person name="Salas-Leiva D."/>
            <person name="Curtis B.A."/>
            <person name="Zahonova K."/>
            <person name="Pipaliya S."/>
            <person name="Dacks J."/>
            <person name="Roger A.J."/>
        </authorList>
    </citation>
    <scope>NUCLEOTIDE SEQUENCE</scope>
    <source>
        <strain evidence="2">Busselton2</strain>
    </source>
</reference>
<feature type="region of interest" description="Disordered" evidence="1">
    <location>
        <begin position="126"/>
        <end position="171"/>
    </location>
</feature>
<evidence type="ECO:0000313" key="2">
    <source>
        <dbReference type="EMBL" id="KAJ3428430.1"/>
    </source>
</evidence>
<evidence type="ECO:0008006" key="4">
    <source>
        <dbReference type="Google" id="ProtNLM"/>
    </source>
</evidence>
<gene>
    <name evidence="2" type="ORF">M0812_25197</name>
</gene>
<dbReference type="AlphaFoldDB" id="A0AAV7YIU6"/>
<dbReference type="EMBL" id="JANTQA010000058">
    <property type="protein sequence ID" value="KAJ3428430.1"/>
    <property type="molecule type" value="Genomic_DNA"/>
</dbReference>
<protein>
    <recommendedName>
        <fullName evidence="4">Ribosomal protein S7</fullName>
    </recommendedName>
</protein>
<dbReference type="Proteomes" id="UP001146793">
    <property type="component" value="Unassembled WGS sequence"/>
</dbReference>